<name>A0ABN8I239_9NEOP</name>
<accession>A0ABN8I239</accession>
<evidence type="ECO:0000256" key="1">
    <source>
        <dbReference type="SAM" id="MobiDB-lite"/>
    </source>
</evidence>
<dbReference type="EMBL" id="OW152829">
    <property type="protein sequence ID" value="CAH2046976.1"/>
    <property type="molecule type" value="Genomic_DNA"/>
</dbReference>
<evidence type="ECO:0000313" key="2">
    <source>
        <dbReference type="EMBL" id="CAH2046976.1"/>
    </source>
</evidence>
<proteinExistence type="predicted"/>
<keyword evidence="3" id="KW-1185">Reference proteome</keyword>
<feature type="region of interest" description="Disordered" evidence="1">
    <location>
        <begin position="215"/>
        <end position="270"/>
    </location>
</feature>
<feature type="non-terminal residue" evidence="2">
    <location>
        <position position="270"/>
    </location>
</feature>
<sequence length="270" mass="29378">MRGASGTRAVPRALIDTHPVDMSAYEPQTIARIVRWIALVAYDTQPEWSLSVDSQALLAVGREAFGPYLGAWVAHQTYAHPRRLLYPVIVFAPFALIISLRNCTAPSRNLFARPDREPVEVKTAWGRANETGQKRSGIVRIGEKEVSDCFAGDSGVEGGRGDGSGRGKGMEGGERVPLGESSRMQAGARAVRDAALDRSAILFVEWFDSILSNQESRPKPVWRQSRHNDQLVLCGPSSPRKARRGSGSGADERSSPQVAPFDGRANSRLA</sequence>
<feature type="region of interest" description="Disordered" evidence="1">
    <location>
        <begin position="151"/>
        <end position="185"/>
    </location>
</feature>
<protein>
    <submittedName>
        <fullName evidence="2">Uncharacterized protein</fullName>
    </submittedName>
</protein>
<feature type="compositionally biased region" description="Basic and acidic residues" evidence="1">
    <location>
        <begin position="159"/>
        <end position="174"/>
    </location>
</feature>
<reference evidence="2" key="1">
    <citation type="submission" date="2022-03" db="EMBL/GenBank/DDBJ databases">
        <authorList>
            <person name="Martin H S."/>
        </authorList>
    </citation>
    <scope>NUCLEOTIDE SEQUENCE</scope>
</reference>
<gene>
    <name evidence="2" type="ORF">IPOD504_LOCUS5573</name>
</gene>
<organism evidence="2 3">
    <name type="scientific">Iphiclides podalirius</name>
    <name type="common">scarce swallowtail</name>
    <dbReference type="NCBI Taxonomy" id="110791"/>
    <lineage>
        <taxon>Eukaryota</taxon>
        <taxon>Metazoa</taxon>
        <taxon>Ecdysozoa</taxon>
        <taxon>Arthropoda</taxon>
        <taxon>Hexapoda</taxon>
        <taxon>Insecta</taxon>
        <taxon>Pterygota</taxon>
        <taxon>Neoptera</taxon>
        <taxon>Endopterygota</taxon>
        <taxon>Lepidoptera</taxon>
        <taxon>Glossata</taxon>
        <taxon>Ditrysia</taxon>
        <taxon>Papilionoidea</taxon>
        <taxon>Papilionidae</taxon>
        <taxon>Papilioninae</taxon>
        <taxon>Iphiclides</taxon>
    </lineage>
</organism>
<dbReference type="Proteomes" id="UP000837857">
    <property type="component" value="Chromosome 17"/>
</dbReference>
<evidence type="ECO:0000313" key="3">
    <source>
        <dbReference type="Proteomes" id="UP000837857"/>
    </source>
</evidence>